<dbReference type="InterPro" id="IPR027417">
    <property type="entry name" value="P-loop_NTPase"/>
</dbReference>
<accession>A0ABW2FK74</accession>
<comment type="caution">
    <text evidence="4">The sequence shown here is derived from an EMBL/GenBank/DDBJ whole genome shotgun (WGS) entry which is preliminary data.</text>
</comment>
<keyword evidence="2" id="KW-0812">Transmembrane</keyword>
<keyword evidence="1" id="KW-0175">Coiled coil</keyword>
<evidence type="ECO:0000256" key="1">
    <source>
        <dbReference type="SAM" id="Coils"/>
    </source>
</evidence>
<dbReference type="PANTHER" id="PTHR41259:SF1">
    <property type="entry name" value="DOUBLE-STRAND BREAK REPAIR RAD50 ATPASE, PUTATIVE-RELATED"/>
    <property type="match status" value="1"/>
</dbReference>
<name>A0ABW2FK74_9BACL</name>
<organism evidence="4 5">
    <name type="scientific">Cohnella cellulosilytica</name>
    <dbReference type="NCBI Taxonomy" id="986710"/>
    <lineage>
        <taxon>Bacteria</taxon>
        <taxon>Bacillati</taxon>
        <taxon>Bacillota</taxon>
        <taxon>Bacilli</taxon>
        <taxon>Bacillales</taxon>
        <taxon>Paenibacillaceae</taxon>
        <taxon>Cohnella</taxon>
    </lineage>
</organism>
<dbReference type="Gene3D" id="3.40.50.300">
    <property type="entry name" value="P-loop containing nucleotide triphosphate hydrolases"/>
    <property type="match status" value="2"/>
</dbReference>
<reference evidence="5" key="1">
    <citation type="journal article" date="2019" name="Int. J. Syst. Evol. Microbiol.">
        <title>The Global Catalogue of Microorganisms (GCM) 10K type strain sequencing project: providing services to taxonomists for standard genome sequencing and annotation.</title>
        <authorList>
            <consortium name="The Broad Institute Genomics Platform"/>
            <consortium name="The Broad Institute Genome Sequencing Center for Infectious Disease"/>
            <person name="Wu L."/>
            <person name="Ma J."/>
        </authorList>
    </citation>
    <scope>NUCLEOTIDE SEQUENCE [LARGE SCALE GENOMIC DNA]</scope>
    <source>
        <strain evidence="5">KCTC 12907</strain>
    </source>
</reference>
<evidence type="ECO:0000259" key="3">
    <source>
        <dbReference type="Pfam" id="PF13514"/>
    </source>
</evidence>
<dbReference type="PANTHER" id="PTHR41259">
    <property type="entry name" value="DOUBLE-STRAND BREAK REPAIR RAD50 ATPASE, PUTATIVE-RELATED"/>
    <property type="match status" value="1"/>
</dbReference>
<dbReference type="InterPro" id="IPR038734">
    <property type="entry name" value="YhaN_AAA"/>
</dbReference>
<feature type="transmembrane region" description="Helical" evidence="2">
    <location>
        <begin position="529"/>
        <end position="547"/>
    </location>
</feature>
<gene>
    <name evidence="4" type="ORF">ACFQMJ_29135</name>
</gene>
<dbReference type="Pfam" id="PF13514">
    <property type="entry name" value="AAA_27"/>
    <property type="match status" value="1"/>
</dbReference>
<feature type="domain" description="YhaN AAA" evidence="3">
    <location>
        <begin position="1"/>
        <end position="203"/>
    </location>
</feature>
<sequence length="1073" mass="119774">MYIREIEVDGYGALSGLRLALGEGRTTVLYGPNEAGKSTLLRFVRSMLYGFPTRKEPVERGEPVFGGRHGGRLVLADAGGREWRIERHAERSGEIRLRDDSGNERIVGQAEWERLLLGGLSERLFRQLFAVSLNELHELRTLQGEELGNYLYHAGLAGGASITEARRRIGAELDRLYRPKGSNQEMNRLLAGIKELETAIRQSRDGIRDYAETTEELERVGERLARIDEELPALRLESAKLQGALDLREWWLKREALLAEIAEARSVLADPAVPLLSEEAAGSWAELRSRRSAAADRLAAEREALGELRRQRDGLRWDDERLSAFPELERLEAMREGIAAKREERIALEAERVAADDTVRGSLALISPDWGEAELAAFGGLAADREQVRTLRHSREEAERASMTLQAELRRLERQREVLLEEEAAMQAGEEADGRERPMTPSAFGFLPRTKAELLQAWHQAEDARRAFERIVSAGGAGLPGRAVPSRSGREKGRGIPAWPVWLAAVLAILAFVWPFLPGQEERLSPVAFLFSAALLALAAGLAAYAWSRRGKEAAAQAPGNRGASPEAYLAGRSQVNEKLRLLLDGGEAAAAFLAEDSPEEGTEVPAEEADAHWHRLREAVHEQIGLWERSERAAARRQQLQGRMQELLKERNLIARDADEQRAGLEAADGQWREWLSTRRLPLHLTPGGASELFAAAERGQTALRHRKRLEERIDALDRAIGDFDRTAAALAEKWPPPAGLGSDVHLAVQWLYRETAGERSAKEAAERLEGQIAVALAKAQEAERELELASERAADMLREAGVRSESELAERIRVDERCRELRREAREMQLRLESGRDAAAQAELYELLGALDEASLAALVQERQARLAEVETSRAELLDRRGRLSQELERLRGEAEQEDKRQRLGELEDQLEALTERYAVLALADSLIVRTKAVYEQEKQPEVLLRASRYFRQMTDGAYSRIVAPGDSRTLLAETEGRAQLDSIYLSRGTQEQLYLAMRFALCDAASPEHPLPLLMDDLFVHFDETRLARTLPVLEELGGTRQVLMFTCHRHVAQTIVSGIAGASLLTLEA</sequence>
<evidence type="ECO:0000313" key="4">
    <source>
        <dbReference type="EMBL" id="MFC7152619.1"/>
    </source>
</evidence>
<dbReference type="EMBL" id="JBHTAI010000024">
    <property type="protein sequence ID" value="MFC7152619.1"/>
    <property type="molecule type" value="Genomic_DNA"/>
</dbReference>
<feature type="transmembrane region" description="Helical" evidence="2">
    <location>
        <begin position="496"/>
        <end position="517"/>
    </location>
</feature>
<dbReference type="RefSeq" id="WP_378051682.1">
    <property type="nucleotide sequence ID" value="NZ_JBHMDN010000035.1"/>
</dbReference>
<feature type="coiled-coil region" evidence="1">
    <location>
        <begin position="767"/>
        <end position="926"/>
    </location>
</feature>
<feature type="coiled-coil region" evidence="1">
    <location>
        <begin position="381"/>
        <end position="429"/>
    </location>
</feature>
<dbReference type="SUPFAM" id="SSF52540">
    <property type="entry name" value="P-loop containing nucleoside triphosphate hydrolases"/>
    <property type="match status" value="1"/>
</dbReference>
<proteinExistence type="predicted"/>
<keyword evidence="5" id="KW-1185">Reference proteome</keyword>
<dbReference type="Proteomes" id="UP001596378">
    <property type="component" value="Unassembled WGS sequence"/>
</dbReference>
<keyword evidence="2" id="KW-0472">Membrane</keyword>
<protein>
    <submittedName>
        <fullName evidence="4">AAA family ATPase</fullName>
    </submittedName>
</protein>
<evidence type="ECO:0000313" key="5">
    <source>
        <dbReference type="Proteomes" id="UP001596378"/>
    </source>
</evidence>
<evidence type="ECO:0000256" key="2">
    <source>
        <dbReference type="SAM" id="Phobius"/>
    </source>
</evidence>
<feature type="coiled-coil region" evidence="1">
    <location>
        <begin position="631"/>
        <end position="658"/>
    </location>
</feature>
<keyword evidence="2" id="KW-1133">Transmembrane helix</keyword>